<dbReference type="AlphaFoldDB" id="A0A1H5Q2U6"/>
<evidence type="ECO:0000313" key="2">
    <source>
        <dbReference type="Proteomes" id="UP000198878"/>
    </source>
</evidence>
<dbReference type="RefSeq" id="WP_158104178.1">
    <property type="nucleotide sequence ID" value="NZ_FNUJ01000001.1"/>
</dbReference>
<name>A0A1H5Q2U6_9PSEU</name>
<dbReference type="OrthoDB" id="9776438at2"/>
<gene>
    <name evidence="1" type="ORF">SAMN05421837_101284</name>
</gene>
<sequence length="56" mass="5936">MRFQVLDILTNPVTGHRVRAAAPTTLWTDQDPYGGRTAVHGRTTADAAGSIEGATL</sequence>
<keyword evidence="2" id="KW-1185">Reference proteome</keyword>
<accession>A0A1H5Q2U6</accession>
<dbReference type="Proteomes" id="UP000198878">
    <property type="component" value="Unassembled WGS sequence"/>
</dbReference>
<dbReference type="STRING" id="218821.SAMN05421837_101284"/>
<organism evidence="1 2">
    <name type="scientific">Amycolatopsis pretoriensis</name>
    <dbReference type="NCBI Taxonomy" id="218821"/>
    <lineage>
        <taxon>Bacteria</taxon>
        <taxon>Bacillati</taxon>
        <taxon>Actinomycetota</taxon>
        <taxon>Actinomycetes</taxon>
        <taxon>Pseudonocardiales</taxon>
        <taxon>Pseudonocardiaceae</taxon>
        <taxon>Amycolatopsis</taxon>
    </lineage>
</organism>
<reference evidence="2" key="1">
    <citation type="submission" date="2016-10" db="EMBL/GenBank/DDBJ databases">
        <authorList>
            <person name="Varghese N."/>
            <person name="Submissions S."/>
        </authorList>
    </citation>
    <scope>NUCLEOTIDE SEQUENCE [LARGE SCALE GENOMIC DNA]</scope>
    <source>
        <strain evidence="2">DSM 44654</strain>
    </source>
</reference>
<proteinExistence type="predicted"/>
<dbReference type="EMBL" id="FNUJ01000001">
    <property type="protein sequence ID" value="SEF20239.1"/>
    <property type="molecule type" value="Genomic_DNA"/>
</dbReference>
<protein>
    <submittedName>
        <fullName evidence="1">Uncharacterized protein</fullName>
    </submittedName>
</protein>
<evidence type="ECO:0000313" key="1">
    <source>
        <dbReference type="EMBL" id="SEF20239.1"/>
    </source>
</evidence>